<keyword evidence="3" id="KW-1185">Reference proteome</keyword>
<accession>A0ABR9XFC8</accession>
<proteinExistence type="predicted"/>
<dbReference type="InterPro" id="IPR023296">
    <property type="entry name" value="Glyco_hydro_beta-prop_sf"/>
</dbReference>
<dbReference type="Gene3D" id="2.115.10.20">
    <property type="entry name" value="Glycosyl hydrolase domain, family 43"/>
    <property type="match status" value="2"/>
</dbReference>
<dbReference type="RefSeq" id="WP_194105146.1">
    <property type="nucleotide sequence ID" value="NZ_JADFFM010000001.1"/>
</dbReference>
<comment type="caution">
    <text evidence="2">The sequence shown here is derived from an EMBL/GenBank/DDBJ whole genome shotgun (WGS) entry which is preliminary data.</text>
</comment>
<name>A0ABR9XFC8_9SPHI</name>
<sequence length="329" mass="36967">MKQIVVNKISGIVFLCICTVTAFAQKSKVSYVPVIDGDWWNITTNPDLGKYTSPKQEPVDFGIWQAADGSLQLWSCIRGTKAGGYTRLFYSWEGKNITDTNWAPKGIAMEGDTTMGEAKSGLQAPFVLKERNTYYMFYGDWNRICLAKSKDGKKFERVLNKDHSPALFSGPMANTRDPMVLKVADTFYCYYSAHLAKNDPAIPIKSAVFCRWSKDLKTWSDPVIVSDGGSAAKQTSWYGGASECPFVVKVNDQYVLFRNQNYGPKGLNTQYSSLDPLNFGIDNDQYQVSQLNVAAPEIIKIKDQYYIVALKPHLDGMRVAKLKFIKQEN</sequence>
<feature type="chain" id="PRO_5046703718" description="Glycosyl hydrolase family 43" evidence="1">
    <location>
        <begin position="25"/>
        <end position="329"/>
    </location>
</feature>
<dbReference type="SUPFAM" id="SSF75005">
    <property type="entry name" value="Arabinanase/levansucrase/invertase"/>
    <property type="match status" value="1"/>
</dbReference>
<protein>
    <recommendedName>
        <fullName evidence="4">Glycosyl hydrolase family 43</fullName>
    </recommendedName>
</protein>
<keyword evidence="1" id="KW-0732">Signal</keyword>
<organism evidence="2 3">
    <name type="scientific">Mucilaginibacter boryungensis</name>
    <dbReference type="NCBI Taxonomy" id="768480"/>
    <lineage>
        <taxon>Bacteria</taxon>
        <taxon>Pseudomonadati</taxon>
        <taxon>Bacteroidota</taxon>
        <taxon>Sphingobacteriia</taxon>
        <taxon>Sphingobacteriales</taxon>
        <taxon>Sphingobacteriaceae</taxon>
        <taxon>Mucilaginibacter</taxon>
    </lineage>
</organism>
<dbReference type="Proteomes" id="UP000632774">
    <property type="component" value="Unassembled WGS sequence"/>
</dbReference>
<reference evidence="2 3" key="1">
    <citation type="submission" date="2020-10" db="EMBL/GenBank/DDBJ databases">
        <title>Mucilaginibacter mali sp. nov., isolated from rhizosphere soil of apple orchard.</title>
        <authorList>
            <person name="Lee J.-S."/>
            <person name="Kim H.S."/>
            <person name="Kim J.-S."/>
        </authorList>
    </citation>
    <scope>NUCLEOTIDE SEQUENCE [LARGE SCALE GENOMIC DNA]</scope>
    <source>
        <strain evidence="2 3">KCTC 23157</strain>
    </source>
</reference>
<evidence type="ECO:0008006" key="4">
    <source>
        <dbReference type="Google" id="ProtNLM"/>
    </source>
</evidence>
<evidence type="ECO:0000313" key="3">
    <source>
        <dbReference type="Proteomes" id="UP000632774"/>
    </source>
</evidence>
<dbReference type="EMBL" id="JADFFM010000001">
    <property type="protein sequence ID" value="MBE9665758.1"/>
    <property type="molecule type" value="Genomic_DNA"/>
</dbReference>
<gene>
    <name evidence="2" type="ORF">IRJ18_05250</name>
</gene>
<feature type="signal peptide" evidence="1">
    <location>
        <begin position="1"/>
        <end position="24"/>
    </location>
</feature>
<evidence type="ECO:0000256" key="1">
    <source>
        <dbReference type="SAM" id="SignalP"/>
    </source>
</evidence>
<evidence type="ECO:0000313" key="2">
    <source>
        <dbReference type="EMBL" id="MBE9665758.1"/>
    </source>
</evidence>